<evidence type="ECO:0000256" key="4">
    <source>
        <dbReference type="ARBA" id="ARBA00022793"/>
    </source>
</evidence>
<dbReference type="PANTHER" id="PTHR22854:SF2">
    <property type="entry name" value="INDOLE-3-GLYCEROL-PHOSPHATE SYNTHASE"/>
    <property type="match status" value="1"/>
</dbReference>
<keyword evidence="6 8" id="KW-0057">Aromatic amino acid biosynthesis</keyword>
<evidence type="ECO:0000259" key="9">
    <source>
        <dbReference type="Pfam" id="PF00218"/>
    </source>
</evidence>
<evidence type="ECO:0000256" key="1">
    <source>
        <dbReference type="ARBA" id="ARBA00001633"/>
    </source>
</evidence>
<dbReference type="GO" id="GO:0004425">
    <property type="term" value="F:indole-3-glycerol-phosphate synthase activity"/>
    <property type="evidence" value="ECO:0007669"/>
    <property type="project" value="UniProtKB-UniRule"/>
</dbReference>
<evidence type="ECO:0000313" key="11">
    <source>
        <dbReference type="EMBL" id="BBG26568.1"/>
    </source>
</evidence>
<protein>
    <recommendedName>
        <fullName evidence="8">Indole-3-glycerol phosphate synthase</fullName>
        <shortName evidence="8">IGPS</shortName>
        <ecNumber evidence="8">4.1.1.48</ecNumber>
    </recommendedName>
</protein>
<dbReference type="SUPFAM" id="SSF51366">
    <property type="entry name" value="Ribulose-phoshate binding barrel"/>
    <property type="match status" value="1"/>
</dbReference>
<dbReference type="NCBIfam" id="NF001374">
    <property type="entry name" value="PRK00278.2-1"/>
    <property type="match status" value="1"/>
</dbReference>
<dbReference type="Pfam" id="PF00218">
    <property type="entry name" value="IGPS"/>
    <property type="match status" value="1"/>
</dbReference>
<dbReference type="EMBL" id="AP018929">
    <property type="protein sequence ID" value="BBG23813.1"/>
    <property type="molecule type" value="Genomic_DNA"/>
</dbReference>
<dbReference type="CDD" id="cd00331">
    <property type="entry name" value="IGPS"/>
    <property type="match status" value="1"/>
</dbReference>
<evidence type="ECO:0000313" key="12">
    <source>
        <dbReference type="Proteomes" id="UP000322983"/>
    </source>
</evidence>
<reference evidence="11 12" key="2">
    <citation type="journal article" date="2020" name="Int. J. Syst. Evol. Microbiol.">
        <title>Sulfuracidifex tepidarius gen. nov., sp. nov. and transfer of Sulfolobus metallicus Huber and Stetter 1992 to the genus Sulfuracidifex as Sulfuracidifex metallicus comb. nov.</title>
        <authorList>
            <person name="Itoh T."/>
            <person name="Miura T."/>
            <person name="Sakai H.D."/>
            <person name="Kato S."/>
            <person name="Ohkuma M."/>
            <person name="Takashina T."/>
        </authorList>
    </citation>
    <scope>NUCLEOTIDE SEQUENCE</scope>
    <source>
        <strain evidence="10 12">IC-006</strain>
        <strain evidence="11">IC-007</strain>
    </source>
</reference>
<dbReference type="EMBL" id="AP018930">
    <property type="protein sequence ID" value="BBG26568.1"/>
    <property type="molecule type" value="Genomic_DNA"/>
</dbReference>
<name>A0A510E3D1_9CREN</name>
<dbReference type="OrthoDB" id="15223at2157"/>
<dbReference type="EC" id="4.1.1.48" evidence="8"/>
<comment type="similarity">
    <text evidence="8">Belongs to the TrpC family.</text>
</comment>
<evidence type="ECO:0000256" key="6">
    <source>
        <dbReference type="ARBA" id="ARBA00023141"/>
    </source>
</evidence>
<evidence type="ECO:0000256" key="2">
    <source>
        <dbReference type="ARBA" id="ARBA00004696"/>
    </source>
</evidence>
<dbReference type="InterPro" id="IPR011060">
    <property type="entry name" value="RibuloseP-bd_barrel"/>
</dbReference>
<evidence type="ECO:0000256" key="3">
    <source>
        <dbReference type="ARBA" id="ARBA00022605"/>
    </source>
</evidence>
<dbReference type="InterPro" id="IPR013785">
    <property type="entry name" value="Aldolase_TIM"/>
</dbReference>
<proteinExistence type="inferred from homology"/>
<evidence type="ECO:0000256" key="5">
    <source>
        <dbReference type="ARBA" id="ARBA00022822"/>
    </source>
</evidence>
<dbReference type="AlphaFoldDB" id="A0A510E3D1"/>
<dbReference type="GO" id="GO:0004640">
    <property type="term" value="F:phosphoribosylanthranilate isomerase activity"/>
    <property type="evidence" value="ECO:0007669"/>
    <property type="project" value="TreeGrafter"/>
</dbReference>
<comment type="catalytic activity">
    <reaction evidence="1 8">
        <text>1-(2-carboxyphenylamino)-1-deoxy-D-ribulose 5-phosphate + H(+) = (1S,2R)-1-C-(indol-3-yl)glycerol 3-phosphate + CO2 + H2O</text>
        <dbReference type="Rhea" id="RHEA:23476"/>
        <dbReference type="ChEBI" id="CHEBI:15377"/>
        <dbReference type="ChEBI" id="CHEBI:15378"/>
        <dbReference type="ChEBI" id="CHEBI:16526"/>
        <dbReference type="ChEBI" id="CHEBI:58613"/>
        <dbReference type="ChEBI" id="CHEBI:58866"/>
        <dbReference type="EC" id="4.1.1.48"/>
    </reaction>
</comment>
<dbReference type="Proteomes" id="UP000322983">
    <property type="component" value="Chromosome"/>
</dbReference>
<keyword evidence="5 8" id="KW-0822">Tryptophan biosynthesis</keyword>
<dbReference type="InterPro" id="IPR013798">
    <property type="entry name" value="Indole-3-glycerol_P_synth_dom"/>
</dbReference>
<feature type="domain" description="Indole-3-glycerol phosphate synthase" evidence="9">
    <location>
        <begin position="2"/>
        <end position="242"/>
    </location>
</feature>
<dbReference type="GeneID" id="41717428"/>
<keyword evidence="7 8" id="KW-0456">Lyase</keyword>
<accession>A0A510DUB4</accession>
<dbReference type="InterPro" id="IPR045186">
    <property type="entry name" value="Indole-3-glycerol_P_synth"/>
</dbReference>
<dbReference type="RefSeq" id="WP_054845508.1">
    <property type="nucleotide sequence ID" value="NZ_AP018929.1"/>
</dbReference>
<dbReference type="Proteomes" id="UP000325030">
    <property type="component" value="Chromosome"/>
</dbReference>
<dbReference type="UniPathway" id="UPA00035">
    <property type="reaction ID" value="UER00043"/>
</dbReference>
<reference evidence="13" key="1">
    <citation type="submission" date="2018-09" db="EMBL/GenBank/DDBJ databases">
        <title>Complete Genome Sequencing of Sulfolobus sp. JCM 16834.</title>
        <authorList>
            <person name="Kato S."/>
            <person name="Itoh T."/>
            <person name="Ohkuma M."/>
        </authorList>
    </citation>
    <scope>NUCLEOTIDE SEQUENCE [LARGE SCALE GENOMIC DNA]</scope>
    <source>
        <strain evidence="13">IC-007</strain>
    </source>
</reference>
<evidence type="ECO:0000256" key="8">
    <source>
        <dbReference type="HAMAP-Rule" id="MF_00134"/>
    </source>
</evidence>
<organism evidence="11 13">
    <name type="scientific">Sulfuracidifex tepidarius</name>
    <dbReference type="NCBI Taxonomy" id="1294262"/>
    <lineage>
        <taxon>Archaea</taxon>
        <taxon>Thermoproteota</taxon>
        <taxon>Thermoprotei</taxon>
        <taxon>Sulfolobales</taxon>
        <taxon>Sulfolobaceae</taxon>
        <taxon>Sulfuracidifex</taxon>
    </lineage>
</organism>
<evidence type="ECO:0000313" key="10">
    <source>
        <dbReference type="EMBL" id="BBG23813.1"/>
    </source>
</evidence>
<dbReference type="GO" id="GO:0000162">
    <property type="term" value="P:L-tryptophan biosynthetic process"/>
    <property type="evidence" value="ECO:0007669"/>
    <property type="project" value="UniProtKB-UniRule"/>
</dbReference>
<sequence>MPRYLQGWLKDVVENSMKRGYISTERRRPIYNIIERIMEFQRNNINSIIAEFKRNSPSGFSAEGDPVAYAKFMRNYAVGISVLTEEKFFKGSYDLLRSIADVVDIPILMKDFVVSESQVDSGYNLGADFVLLIVRVLTERELEGLIEYVRSFKMEALVEVHDKDDLDIALRCGAKLIGFNSRNLVTLEIDHDKQRELIASAPKDVIKVAESGIQSRDQILELKKAGADAFLIGSFLMREPEKIKEFI</sequence>
<dbReference type="STRING" id="1294262.GCA_001316085_01053"/>
<keyword evidence="12" id="KW-1185">Reference proteome</keyword>
<evidence type="ECO:0000256" key="7">
    <source>
        <dbReference type="ARBA" id="ARBA00023239"/>
    </source>
</evidence>
<dbReference type="Gene3D" id="3.20.20.70">
    <property type="entry name" value="Aldolase class I"/>
    <property type="match status" value="1"/>
</dbReference>
<keyword evidence="3 8" id="KW-0028">Amino-acid biosynthesis</keyword>
<dbReference type="PANTHER" id="PTHR22854">
    <property type="entry name" value="TRYPTOPHAN BIOSYNTHESIS PROTEIN"/>
    <property type="match status" value="1"/>
</dbReference>
<comment type="pathway">
    <text evidence="2 8">Amino-acid biosynthesis; L-tryptophan biosynthesis; L-tryptophan from chorismate: step 4/5.</text>
</comment>
<dbReference type="HAMAP" id="MF_00134_A">
    <property type="entry name" value="IGPS_A"/>
    <property type="match status" value="1"/>
</dbReference>
<dbReference type="KEGG" id="step:IC006_1108"/>
<evidence type="ECO:0000313" key="13">
    <source>
        <dbReference type="Proteomes" id="UP000325030"/>
    </source>
</evidence>
<keyword evidence="4 8" id="KW-0210">Decarboxylase</keyword>
<gene>
    <name evidence="8" type="primary">trpC</name>
    <name evidence="10" type="ORF">IC006_1108</name>
    <name evidence="11" type="ORF">IC007_1083</name>
</gene>
<accession>A0A510E3D1</accession>